<dbReference type="OrthoDB" id="7949440at2"/>
<gene>
    <name evidence="1" type="ORF">A3840_08390</name>
</gene>
<reference evidence="1 2" key="1">
    <citation type="submission" date="2016-03" db="EMBL/GenBank/DDBJ databases">
        <title>Genome sequencing of Devosia sp. S37.</title>
        <authorList>
            <person name="Mohd Nor M."/>
        </authorList>
    </citation>
    <scope>NUCLEOTIDE SEQUENCE [LARGE SCALE GENOMIC DNA]</scope>
    <source>
        <strain evidence="1 2">S37</strain>
    </source>
</reference>
<dbReference type="AlphaFoldDB" id="A0A178I0M4"/>
<comment type="caution">
    <text evidence="1">The sequence shown here is derived from an EMBL/GenBank/DDBJ whole genome shotgun (WGS) entry which is preliminary data.</text>
</comment>
<name>A0A178I0M4_9HYPH</name>
<sequence length="92" mass="10339">MRLQQQSTGQPPVQKSTTLIVFMAFEKGEDGELRPAFEAQQMPSEHAAVQRAKLMSRGYAGVIAWKRPARPDEGEFGEPEVLWQHGDVPDME</sequence>
<proteinExistence type="predicted"/>
<protein>
    <submittedName>
        <fullName evidence="1">Uncharacterized protein</fullName>
    </submittedName>
</protein>
<organism evidence="1 2">
    <name type="scientific">Devosia elaeis</name>
    <dbReference type="NCBI Taxonomy" id="1770058"/>
    <lineage>
        <taxon>Bacteria</taxon>
        <taxon>Pseudomonadati</taxon>
        <taxon>Pseudomonadota</taxon>
        <taxon>Alphaproteobacteria</taxon>
        <taxon>Hyphomicrobiales</taxon>
        <taxon>Devosiaceae</taxon>
        <taxon>Devosia</taxon>
    </lineage>
</organism>
<accession>A0A178I0M4</accession>
<keyword evidence="2" id="KW-1185">Reference proteome</keyword>
<dbReference type="Proteomes" id="UP000078389">
    <property type="component" value="Unassembled WGS sequence"/>
</dbReference>
<evidence type="ECO:0000313" key="1">
    <source>
        <dbReference type="EMBL" id="OAM77755.1"/>
    </source>
</evidence>
<dbReference type="RefSeq" id="WP_067454776.1">
    <property type="nucleotide sequence ID" value="NZ_LVVY01000077.1"/>
</dbReference>
<dbReference type="EMBL" id="LVVY01000077">
    <property type="protein sequence ID" value="OAM77755.1"/>
    <property type="molecule type" value="Genomic_DNA"/>
</dbReference>
<evidence type="ECO:0000313" key="2">
    <source>
        <dbReference type="Proteomes" id="UP000078389"/>
    </source>
</evidence>